<feature type="compositionally biased region" description="Basic and acidic residues" evidence="1">
    <location>
        <begin position="7"/>
        <end position="23"/>
    </location>
</feature>
<dbReference type="EMBL" id="AP021861">
    <property type="protein sequence ID" value="BBO33248.1"/>
    <property type="molecule type" value="Genomic_DNA"/>
</dbReference>
<organism evidence="2 3">
    <name type="scientific">Lacipirellula parvula</name>
    <dbReference type="NCBI Taxonomy" id="2650471"/>
    <lineage>
        <taxon>Bacteria</taxon>
        <taxon>Pseudomonadati</taxon>
        <taxon>Planctomycetota</taxon>
        <taxon>Planctomycetia</taxon>
        <taxon>Pirellulales</taxon>
        <taxon>Lacipirellulaceae</taxon>
        <taxon>Lacipirellula</taxon>
    </lineage>
</organism>
<gene>
    <name evidence="2" type="ORF">PLANPX_2860</name>
</gene>
<dbReference type="RefSeq" id="WP_172992024.1">
    <property type="nucleotide sequence ID" value="NZ_AP021861.1"/>
</dbReference>
<keyword evidence="3" id="KW-1185">Reference proteome</keyword>
<accession>A0A5K7X9N3</accession>
<feature type="region of interest" description="Disordered" evidence="1">
    <location>
        <begin position="1"/>
        <end position="57"/>
    </location>
</feature>
<reference evidence="3" key="1">
    <citation type="submission" date="2019-10" db="EMBL/GenBank/DDBJ databases">
        <title>Lacipirellula parvula gen. nov., sp. nov., representing a lineage of planctomycetes widespread in freshwater anoxic habitats, and description of the family Lacipirellulaceae.</title>
        <authorList>
            <person name="Dedysh S.N."/>
            <person name="Kulichevskaya I.S."/>
            <person name="Beletsky A.V."/>
            <person name="Rakitin A.L."/>
            <person name="Mardanov A.V."/>
            <person name="Ivanova A.A."/>
            <person name="Saltykova V.X."/>
            <person name="Rijpstra W.I.C."/>
            <person name="Sinninghe Damste J.S."/>
            <person name="Ravin N.V."/>
        </authorList>
    </citation>
    <scope>NUCLEOTIDE SEQUENCE [LARGE SCALE GENOMIC DNA]</scope>
    <source>
        <strain evidence="3">PX69</strain>
    </source>
</reference>
<sequence length="57" mass="6190">MGVSNISHDELSEACGDPEHGEECVSQFESKATAQLRDDANAHPNLEVPFRAPLLPE</sequence>
<dbReference type="KEGG" id="lpav:PLANPX_2860"/>
<name>A0A5K7X9N3_9BACT</name>
<protein>
    <submittedName>
        <fullName evidence="2">Uncharacterized protein</fullName>
    </submittedName>
</protein>
<proteinExistence type="predicted"/>
<evidence type="ECO:0000313" key="2">
    <source>
        <dbReference type="EMBL" id="BBO33248.1"/>
    </source>
</evidence>
<evidence type="ECO:0000313" key="3">
    <source>
        <dbReference type="Proteomes" id="UP000326837"/>
    </source>
</evidence>
<dbReference type="AlphaFoldDB" id="A0A5K7X9N3"/>
<dbReference type="Proteomes" id="UP000326837">
    <property type="component" value="Chromosome"/>
</dbReference>
<evidence type="ECO:0000256" key="1">
    <source>
        <dbReference type="SAM" id="MobiDB-lite"/>
    </source>
</evidence>